<feature type="domain" description="Cadherin" evidence="16">
    <location>
        <begin position="719"/>
        <end position="819"/>
    </location>
</feature>
<dbReference type="FunFam" id="2.60.40.60:FF:000056">
    <property type="entry name" value="protocadherin-15 isoform X1"/>
    <property type="match status" value="1"/>
</dbReference>
<feature type="domain" description="Cadherin" evidence="16">
    <location>
        <begin position="278"/>
        <end position="395"/>
    </location>
</feature>
<feature type="domain" description="Cadherin" evidence="16">
    <location>
        <begin position="148"/>
        <end position="265"/>
    </location>
</feature>
<evidence type="ECO:0000256" key="5">
    <source>
        <dbReference type="ARBA" id="ARBA00022737"/>
    </source>
</evidence>
<feature type="region of interest" description="Disordered" evidence="13">
    <location>
        <begin position="1633"/>
        <end position="1659"/>
    </location>
</feature>
<keyword evidence="3 14" id="KW-0812">Transmembrane</keyword>
<keyword evidence="2" id="KW-1003">Cell membrane</keyword>
<dbReference type="GO" id="GO:0008013">
    <property type="term" value="F:beta-catenin binding"/>
    <property type="evidence" value="ECO:0007669"/>
    <property type="project" value="TreeGrafter"/>
</dbReference>
<dbReference type="Gene3D" id="2.60.40.60">
    <property type="entry name" value="Cadherins"/>
    <property type="match status" value="10"/>
</dbReference>
<dbReference type="GO" id="GO:0032420">
    <property type="term" value="C:stereocilium"/>
    <property type="evidence" value="ECO:0007669"/>
    <property type="project" value="InterPro"/>
</dbReference>
<dbReference type="FunFam" id="2.60.40.60:FF:000047">
    <property type="entry name" value="protocadherin-15 isoform X1"/>
    <property type="match status" value="1"/>
</dbReference>
<evidence type="ECO:0000256" key="11">
    <source>
        <dbReference type="ARBA" id="ARBA00072302"/>
    </source>
</evidence>
<dbReference type="InterPro" id="IPR039808">
    <property type="entry name" value="Cadherin"/>
</dbReference>
<dbReference type="FunFam" id="2.60.40.60:FF:000049">
    <property type="entry name" value="protocadherin-15 isoform X1"/>
    <property type="match status" value="1"/>
</dbReference>
<feature type="region of interest" description="Disordered" evidence="13">
    <location>
        <begin position="1745"/>
        <end position="1825"/>
    </location>
</feature>
<dbReference type="GO" id="GO:0001750">
    <property type="term" value="C:photoreceptor outer segment"/>
    <property type="evidence" value="ECO:0007669"/>
    <property type="project" value="UniProtKB-ARBA"/>
</dbReference>
<dbReference type="Ensembl" id="ENSVKKT00000005378.1">
    <property type="protein sequence ID" value="ENSVKKP00000005231.1"/>
    <property type="gene ID" value="ENSVKKG00000003871.1"/>
</dbReference>
<feature type="domain" description="Cadherin" evidence="16">
    <location>
        <begin position="396"/>
        <end position="509"/>
    </location>
</feature>
<dbReference type="GO" id="GO:0007605">
    <property type="term" value="P:sensory perception of sound"/>
    <property type="evidence" value="ECO:0007669"/>
    <property type="project" value="InterPro"/>
</dbReference>
<dbReference type="GO" id="GO:0048839">
    <property type="term" value="P:inner ear development"/>
    <property type="evidence" value="ECO:0007669"/>
    <property type="project" value="InterPro"/>
</dbReference>
<dbReference type="SUPFAM" id="SSF49313">
    <property type="entry name" value="Cadherin-like"/>
    <property type="match status" value="10"/>
</dbReference>
<evidence type="ECO:0000256" key="12">
    <source>
        <dbReference type="PROSITE-ProRule" id="PRU00043"/>
    </source>
</evidence>
<dbReference type="GO" id="GO:0050953">
    <property type="term" value="P:sensory perception of light stimulus"/>
    <property type="evidence" value="ECO:0007669"/>
    <property type="project" value="UniProtKB-ARBA"/>
</dbReference>
<dbReference type="Gene3D" id="2.60.40.3430">
    <property type="match status" value="1"/>
</dbReference>
<dbReference type="InterPro" id="IPR015919">
    <property type="entry name" value="Cadherin-like_sf"/>
</dbReference>
<dbReference type="PANTHER" id="PTHR24027:SF442">
    <property type="entry name" value="PROTOCADHERIN-15 ISOFORM X1"/>
    <property type="match status" value="1"/>
</dbReference>
<feature type="region of interest" description="Disordered" evidence="13">
    <location>
        <begin position="1869"/>
        <end position="1889"/>
    </location>
</feature>
<feature type="transmembrane region" description="Helical" evidence="14">
    <location>
        <begin position="1376"/>
        <end position="1399"/>
    </location>
</feature>
<feature type="compositionally biased region" description="Basic and acidic residues" evidence="13">
    <location>
        <begin position="1636"/>
        <end position="1645"/>
    </location>
</feature>
<keyword evidence="9 14" id="KW-0472">Membrane</keyword>
<dbReference type="FunFam" id="2.60.40.60:FF:000057">
    <property type="entry name" value="protocadherin-15 isoform X1"/>
    <property type="match status" value="1"/>
</dbReference>
<feature type="domain" description="Cadherin" evidence="16">
    <location>
        <begin position="820"/>
        <end position="926"/>
    </location>
</feature>
<evidence type="ECO:0000256" key="2">
    <source>
        <dbReference type="ARBA" id="ARBA00022475"/>
    </source>
</evidence>
<sequence>MLQQLCFSKWLAIGVAVSVVFMDCLAQNDDDCKLARTGPPATIVPIDEESRNGTILVDSMLIKGTAGGPDPTIELTLKDNVDYWVILDPINQRLYLNSTGRILDRDPPMSIQSIVVQVQCVNRKVGTVIYHEVRIVVRDRNDNSPQFQQQQYYVAVNELTPVGTTIFTGFSGHNGATDIDDGPNGQIEYVIQYNPSDPTSNRTFDIPLTLSGAIVLRERLNYEEKTRYFVIVQANDRAQNLMERRTSTTTLTVDVLDGDDLGPMFLPCILVFNTRDCRPLTYQASLPELTDPARVNPINVTPPIQAIDQDRNIQPPSDRPGILYSILVGTPEDYPQYFSMNVTTAVLSLLKPINRDLHQKFDLVIKAEQDNGHPLPAFANLHIEVLDENNQKPYFTESTYDGFILESSPVGTTISDNKNLTSPLQIIALDNDVEETKDPLLHLFLNDYNTFFTVTQTGITRYLTLLQPVDRELQQLYTFSMTASDGVQESLPVTVNIVVIDANDNSPAFSNISYNVKIYTDMRPGESVIKLTAMDADEGPNGQIVYEILAGDQGDFIINEQTGLITIATGIVLSVGRSYALTVKASDSAPLAQRRSSITTVYIEVLPPNNQSPPRFPQQMYSLELSEAMRIGAILLNLQATDREGDPITYLIQNGDPQRVFNLSRTSGLLALGKPLDRESTDRYILIVTASDGRPDGTSTATVNVVVTDVNDNGPIFDPFLPKNLTVQEEEANAFVGQVRATDPDAGINGQVRYSLVNFNHLFRITSNGSIYTSVKLNREKKDYYELIVEATDGAMDARRTTLTLGIKVLDIDDNSPIFTNASYSVTIPENLPPGTVFLRLEAKDIDVGSNITYGIRTQEALQFVSLNKFSGALSLLKSLDFESFPGTDATFTFLVEAFDIGGTMPPGLATVTVRIRDMNDYSPIFSKPFYRGMVAPDAIKGTVITTVEAEDQDPPGTPASRVRYKVDVVQFPYSASIFDVEEDSGRVVTRVNLNEEPSTLFKLVIIAYDDGDPVKFNTTTVEISVLQPSVIPRFTQDEYRPPPVSEGAPKGTQVVAVTAAALNQTIVYSIVSGNEDGVFAINNRTGVISIKKSLDYETLKNYLLRVQADSLQVVRSNLPVPSKSNTAKVFIEVQDENDHAPVFTKKLYIGGVSEDARMFSSVMKVKANDKDTGNYSAMQYRLIIPPIKDGKEGFVIEPYTGLIKTAMLFKNMRRSYFKFQVIATDNYGKGLSNKSDVLVSVVNQLDMQVIVSNVPPTLVEQSKDQLIGILERYVQDQIPGAKVVVESIGARRYGDGYSEEDYSKSDLMVYAIDPQTNRAIMRNELFKFLDGKLLDINKEFQPYLGQGGRILEIRTPDVVANVKKQAQAVGYTEGALLALAVIIILCCMPAILIVMVSYRQRQAECAKTARIQMALPAGKPASAPANNLYEELGDSTILFLLYHFQQSRGKKSVLEEGDRQRAISNFASRAIEAHKQSNINGTLNNNLPKSASNVTYLSDENPLTTQNPLYMEGALQGSSYSGFLQERKDFLPPFSPKMLALKNILLGFPLGDIHRAWTLPTHLTRRHISDALSKTVIMDPVQWEQERIRAENNRAEIQHSRADISSPVFKKIIGTKISVKEKARQFEQQALQEMKQVKSRDRKSFHSPTSSRFTQGRASTLELSTESFLPSPVHLSPSFSSLSPSSEVSEPETSAIPSVIITHHDAPEPLSPPPSHKPAPPSVRIKIPVCQTLLPAQSKVEAVENIPDPPKTPPPPPPPPSSPLPPPTPPPLPPLLPSPRSLSLSSSSSTVSTQLLSPAKHAKSPSREEMESSQVLVPDVPAPPRRELKGILKNIQNLADIEKSVANMYSQIDKNHILPKHIAKLKPVATPEPPRTEPVAEAENSQQNGNLNCVVEELEKRFPSQSTAL</sequence>
<dbReference type="Pfam" id="PF18432">
    <property type="entry name" value="ECD"/>
    <property type="match status" value="1"/>
</dbReference>
<reference evidence="17" key="1">
    <citation type="submission" date="2025-08" db="UniProtKB">
        <authorList>
            <consortium name="Ensembl"/>
        </authorList>
    </citation>
    <scope>IDENTIFICATION</scope>
</reference>
<evidence type="ECO:0000256" key="1">
    <source>
        <dbReference type="ARBA" id="ARBA00004251"/>
    </source>
</evidence>
<feature type="domain" description="Cadherin" evidence="16">
    <location>
        <begin position="617"/>
        <end position="717"/>
    </location>
</feature>
<keyword evidence="7" id="KW-0130">Cell adhesion</keyword>
<dbReference type="FunFam" id="2.60.40.3430:FF:000001">
    <property type="entry name" value="protocadherin-15 isoform X1"/>
    <property type="match status" value="1"/>
</dbReference>
<feature type="compositionally biased region" description="Pro residues" evidence="13">
    <location>
        <begin position="1748"/>
        <end position="1778"/>
    </location>
</feature>
<keyword evidence="6 12" id="KW-0106">Calcium</keyword>
<dbReference type="FunFam" id="2.60.40.60:FF:000048">
    <property type="entry name" value="protocadherin-15 isoform X1"/>
    <property type="match status" value="1"/>
</dbReference>
<comment type="subcellular location">
    <subcellularLocation>
        <location evidence="1">Cell membrane</location>
        <topology evidence="1">Single-pass type I membrane protein</topology>
    </subcellularLocation>
</comment>
<dbReference type="PRINTS" id="PR00205">
    <property type="entry name" value="CADHERIN"/>
</dbReference>
<evidence type="ECO:0000256" key="15">
    <source>
        <dbReference type="SAM" id="SignalP"/>
    </source>
</evidence>
<reference evidence="17" key="2">
    <citation type="submission" date="2025-09" db="UniProtKB">
        <authorList>
            <consortium name="Ensembl"/>
        </authorList>
    </citation>
    <scope>IDENTIFICATION</scope>
</reference>
<evidence type="ECO:0000256" key="7">
    <source>
        <dbReference type="ARBA" id="ARBA00022889"/>
    </source>
</evidence>
<dbReference type="Pfam" id="PF00028">
    <property type="entry name" value="Cadherin"/>
    <property type="match status" value="8"/>
</dbReference>
<evidence type="ECO:0000256" key="10">
    <source>
        <dbReference type="ARBA" id="ARBA00023157"/>
    </source>
</evidence>
<dbReference type="InterPro" id="IPR041149">
    <property type="entry name" value="EC_dom"/>
</dbReference>
<dbReference type="PANTHER" id="PTHR24027">
    <property type="entry name" value="CADHERIN-23"/>
    <property type="match status" value="1"/>
</dbReference>
<dbReference type="GO" id="GO:0016477">
    <property type="term" value="P:cell migration"/>
    <property type="evidence" value="ECO:0007669"/>
    <property type="project" value="TreeGrafter"/>
</dbReference>
<keyword evidence="4 15" id="KW-0732">Signal</keyword>
<dbReference type="Proteomes" id="UP000694545">
    <property type="component" value="Unplaced"/>
</dbReference>
<keyword evidence="10" id="KW-1015">Disulfide bond</keyword>
<keyword evidence="18" id="KW-1185">Reference proteome</keyword>
<evidence type="ECO:0000259" key="16">
    <source>
        <dbReference type="PROSITE" id="PS50268"/>
    </source>
</evidence>
<dbReference type="GO" id="GO:0007156">
    <property type="term" value="P:homophilic cell adhesion via plasma membrane adhesion molecules"/>
    <property type="evidence" value="ECO:0007669"/>
    <property type="project" value="InterPro"/>
</dbReference>
<dbReference type="FunFam" id="2.60.40.60:FF:000063">
    <property type="entry name" value="protocadherin-15 isoform X1"/>
    <property type="match status" value="1"/>
</dbReference>
<dbReference type="SMART" id="SM00112">
    <property type="entry name" value="CA"/>
    <property type="match status" value="11"/>
</dbReference>
<keyword evidence="8 14" id="KW-1133">Transmembrane helix</keyword>
<dbReference type="FunFam" id="2.60.40.60:FF:000050">
    <property type="entry name" value="protocadherin-15 isoform X1"/>
    <property type="match status" value="1"/>
</dbReference>
<dbReference type="FunFam" id="2.60.40.60:FF:000055">
    <property type="entry name" value="protocadherin-15 isoform X1"/>
    <property type="match status" value="1"/>
</dbReference>
<accession>A0A8D2KSN9</accession>
<evidence type="ECO:0000256" key="3">
    <source>
        <dbReference type="ARBA" id="ARBA00022692"/>
    </source>
</evidence>
<dbReference type="InterPro" id="IPR002126">
    <property type="entry name" value="Cadherin-like_dom"/>
</dbReference>
<proteinExistence type="predicted"/>
<feature type="compositionally biased region" description="Polar residues" evidence="13">
    <location>
        <begin position="1647"/>
        <end position="1659"/>
    </location>
</feature>
<organism evidence="17 18">
    <name type="scientific">Varanus komodoensis</name>
    <name type="common">Komodo dragon</name>
    <dbReference type="NCBI Taxonomy" id="61221"/>
    <lineage>
        <taxon>Eukaryota</taxon>
        <taxon>Metazoa</taxon>
        <taxon>Chordata</taxon>
        <taxon>Craniata</taxon>
        <taxon>Vertebrata</taxon>
        <taxon>Euteleostomi</taxon>
        <taxon>Lepidosauria</taxon>
        <taxon>Squamata</taxon>
        <taxon>Bifurcata</taxon>
        <taxon>Unidentata</taxon>
        <taxon>Episquamata</taxon>
        <taxon>Toxicofera</taxon>
        <taxon>Anguimorpha</taxon>
        <taxon>Paleoanguimorpha</taxon>
        <taxon>Varanoidea</taxon>
        <taxon>Varanidae</taxon>
        <taxon>Varanus</taxon>
    </lineage>
</organism>
<feature type="chain" id="PRO_5034130845" description="Protocadherin-15" evidence="15">
    <location>
        <begin position="27"/>
        <end position="1910"/>
    </location>
</feature>
<evidence type="ECO:0000256" key="14">
    <source>
        <dbReference type="SAM" id="Phobius"/>
    </source>
</evidence>
<feature type="domain" description="Cadherin" evidence="16">
    <location>
        <begin position="1045"/>
        <end position="1144"/>
    </location>
</feature>
<dbReference type="GO" id="GO:0005509">
    <property type="term" value="F:calcium ion binding"/>
    <property type="evidence" value="ECO:0007669"/>
    <property type="project" value="UniProtKB-UniRule"/>
</dbReference>
<dbReference type="PROSITE" id="PS50268">
    <property type="entry name" value="CADHERIN_2"/>
    <property type="match status" value="10"/>
</dbReference>
<dbReference type="GO" id="GO:0045296">
    <property type="term" value="F:cadherin binding"/>
    <property type="evidence" value="ECO:0007669"/>
    <property type="project" value="TreeGrafter"/>
</dbReference>
<evidence type="ECO:0000256" key="9">
    <source>
        <dbReference type="ARBA" id="ARBA00023136"/>
    </source>
</evidence>
<dbReference type="InterPro" id="IPR056989">
    <property type="entry name" value="PCDH15_12th_dom"/>
</dbReference>
<evidence type="ECO:0000256" key="4">
    <source>
        <dbReference type="ARBA" id="ARBA00022729"/>
    </source>
</evidence>
<dbReference type="FunFam" id="2.60.40.60:FF:000054">
    <property type="entry name" value="protocadherin-15 isoform X1"/>
    <property type="match status" value="1"/>
</dbReference>
<feature type="domain" description="Cadherin" evidence="16">
    <location>
        <begin position="1145"/>
        <end position="1259"/>
    </location>
</feature>
<dbReference type="InterPro" id="IPR020894">
    <property type="entry name" value="Cadherin_CS"/>
</dbReference>
<dbReference type="CDD" id="cd11304">
    <property type="entry name" value="Cadherin_repeat"/>
    <property type="match status" value="10"/>
</dbReference>
<feature type="domain" description="Cadherin" evidence="16">
    <location>
        <begin position="927"/>
        <end position="1035"/>
    </location>
</feature>
<evidence type="ECO:0000313" key="17">
    <source>
        <dbReference type="Ensembl" id="ENSVKKP00000005231.1"/>
    </source>
</evidence>
<feature type="domain" description="Cadherin" evidence="16">
    <location>
        <begin position="510"/>
        <end position="616"/>
    </location>
</feature>
<dbReference type="PROSITE" id="PS00232">
    <property type="entry name" value="CADHERIN_1"/>
    <property type="match status" value="4"/>
</dbReference>
<keyword evidence="5" id="KW-0677">Repeat</keyword>
<dbReference type="InterPro" id="IPR030718">
    <property type="entry name" value="EC_dom_sf"/>
</dbReference>
<feature type="compositionally biased region" description="Low complexity" evidence="13">
    <location>
        <begin position="1779"/>
        <end position="1799"/>
    </location>
</feature>
<evidence type="ECO:0000313" key="18">
    <source>
        <dbReference type="Proteomes" id="UP000694545"/>
    </source>
</evidence>
<evidence type="ECO:0000256" key="6">
    <source>
        <dbReference type="ARBA" id="ARBA00022837"/>
    </source>
</evidence>
<evidence type="ECO:0000256" key="8">
    <source>
        <dbReference type="ARBA" id="ARBA00022989"/>
    </source>
</evidence>
<dbReference type="GO" id="GO:0050957">
    <property type="term" value="P:equilibrioception"/>
    <property type="evidence" value="ECO:0007669"/>
    <property type="project" value="UniProtKB-ARBA"/>
</dbReference>
<evidence type="ECO:0000256" key="13">
    <source>
        <dbReference type="SAM" id="MobiDB-lite"/>
    </source>
</evidence>
<dbReference type="FunFam" id="2.60.40.60:FF:000070">
    <property type="entry name" value="protocadherin-15 isoform X1"/>
    <property type="match status" value="1"/>
</dbReference>
<dbReference type="OMA" id="NNMANAK"/>
<dbReference type="Pfam" id="PF23206">
    <property type="entry name" value="PCDH15_12th"/>
    <property type="match status" value="1"/>
</dbReference>
<dbReference type="GO" id="GO:0016342">
    <property type="term" value="C:catenin complex"/>
    <property type="evidence" value="ECO:0007669"/>
    <property type="project" value="TreeGrafter"/>
</dbReference>
<feature type="signal peptide" evidence="15">
    <location>
        <begin position="1"/>
        <end position="26"/>
    </location>
</feature>
<name>A0A8D2KSN9_VARKO</name>
<protein>
    <recommendedName>
        <fullName evidence="11">Protocadherin-15</fullName>
    </recommendedName>
</protein>